<dbReference type="SUPFAM" id="SSF56219">
    <property type="entry name" value="DNase I-like"/>
    <property type="match status" value="1"/>
</dbReference>
<accession>A0A4Y3VU81</accession>
<proteinExistence type="predicted"/>
<dbReference type="Gene3D" id="3.60.10.10">
    <property type="entry name" value="Endonuclease/exonuclease/phosphatase"/>
    <property type="match status" value="1"/>
</dbReference>
<dbReference type="OrthoDB" id="1016457at2"/>
<dbReference type="PANTHER" id="PTHR42834">
    <property type="entry name" value="ENDONUCLEASE/EXONUCLEASE/PHOSPHATASE FAMILY PROTEIN (AFU_ORTHOLOGUE AFUA_3G09210)"/>
    <property type="match status" value="1"/>
</dbReference>
<comment type="caution">
    <text evidence="1">The sequence shown here is derived from an EMBL/GenBank/DDBJ whole genome shotgun (WGS) entry which is preliminary data.</text>
</comment>
<evidence type="ECO:0008006" key="3">
    <source>
        <dbReference type="Google" id="ProtNLM"/>
    </source>
</evidence>
<dbReference type="AlphaFoldDB" id="A0A4Y3VU81"/>
<evidence type="ECO:0000313" key="2">
    <source>
        <dbReference type="Proteomes" id="UP000317881"/>
    </source>
</evidence>
<dbReference type="InterPro" id="IPR036691">
    <property type="entry name" value="Endo/exonu/phosph_ase_sf"/>
</dbReference>
<organism evidence="1 2">
    <name type="scientific">Streptomyces spinoverrucosus</name>
    <dbReference type="NCBI Taxonomy" id="284043"/>
    <lineage>
        <taxon>Bacteria</taxon>
        <taxon>Bacillati</taxon>
        <taxon>Actinomycetota</taxon>
        <taxon>Actinomycetes</taxon>
        <taxon>Kitasatosporales</taxon>
        <taxon>Streptomycetaceae</taxon>
        <taxon>Streptomyces</taxon>
    </lineage>
</organism>
<dbReference type="PANTHER" id="PTHR42834:SF1">
    <property type="entry name" value="ENDONUCLEASE_EXONUCLEASE_PHOSPHATASE FAMILY PROTEIN (AFU_ORTHOLOGUE AFUA_3G09210)"/>
    <property type="match status" value="1"/>
</dbReference>
<reference evidence="1 2" key="1">
    <citation type="submission" date="2019-06" db="EMBL/GenBank/DDBJ databases">
        <title>Whole genome shotgun sequence of Streptomyces spinoverrucosus NBRC 14228.</title>
        <authorList>
            <person name="Hosoyama A."/>
            <person name="Uohara A."/>
            <person name="Ohji S."/>
            <person name="Ichikawa N."/>
        </authorList>
    </citation>
    <scope>NUCLEOTIDE SEQUENCE [LARGE SCALE GENOMIC DNA]</scope>
    <source>
        <strain evidence="1 2">NBRC 14228</strain>
    </source>
</reference>
<dbReference type="EMBL" id="BJND01000097">
    <property type="protein sequence ID" value="GEC10203.1"/>
    <property type="molecule type" value="Genomic_DNA"/>
</dbReference>
<dbReference type="Proteomes" id="UP000317881">
    <property type="component" value="Unassembled WGS sequence"/>
</dbReference>
<gene>
    <name evidence="1" type="ORF">SSP24_78580</name>
</gene>
<dbReference type="RefSeq" id="WP_141315565.1">
    <property type="nucleotide sequence ID" value="NZ_BJND01000097.1"/>
</dbReference>
<name>A0A4Y3VU81_9ACTN</name>
<protein>
    <recommendedName>
        <fullName evidence="3">Endonuclease/exonuclease/phosphatase domain-containing protein</fullName>
    </recommendedName>
</protein>
<sequence>MILAGDLNDFEFSTAISKLTAAGLTDLPAALLDSDRYTYIFDGNSQVLDHLLISPALVTAGYAFDVVHTDSEFTARPTDHDPQIARLTIP</sequence>
<evidence type="ECO:0000313" key="1">
    <source>
        <dbReference type="EMBL" id="GEC10203.1"/>
    </source>
</evidence>
<keyword evidence="2" id="KW-1185">Reference proteome</keyword>